<name>A0A926E4V0_9FIRM</name>
<comment type="cofactor">
    <cofactor evidence="10 13">
        <name>a divalent metal cation</name>
        <dbReference type="ChEBI" id="CHEBI:60240"/>
    </cofactor>
    <text evidence="10 13">Binds 1 divalent metal cation per subunit.</text>
</comment>
<feature type="binding site" evidence="10 13">
    <location>
        <position position="32"/>
    </location>
    <ligand>
        <name>a divalent metal cation</name>
        <dbReference type="ChEBI" id="CHEBI:60240"/>
    </ligand>
</feature>
<evidence type="ECO:0000256" key="14">
    <source>
        <dbReference type="PIRSR" id="PIRSR001461-3"/>
    </source>
</evidence>
<dbReference type="PIRSF" id="PIRSF001461">
    <property type="entry name" value="RPE"/>
    <property type="match status" value="1"/>
</dbReference>
<evidence type="ECO:0000256" key="7">
    <source>
        <dbReference type="ARBA" id="ARBA00013188"/>
    </source>
</evidence>
<keyword evidence="13" id="KW-0464">Manganese</keyword>
<dbReference type="InterPro" id="IPR000056">
    <property type="entry name" value="Ribul_P_3_epim-like"/>
</dbReference>
<evidence type="ECO:0000256" key="1">
    <source>
        <dbReference type="ARBA" id="ARBA00001782"/>
    </source>
</evidence>
<feature type="binding site" evidence="14">
    <location>
        <position position="172"/>
    </location>
    <ligand>
        <name>substrate</name>
    </ligand>
</feature>
<comment type="cofactor">
    <cofactor evidence="5">
        <name>Fe(2+)</name>
        <dbReference type="ChEBI" id="CHEBI:29033"/>
    </cofactor>
</comment>
<dbReference type="PANTHER" id="PTHR11749">
    <property type="entry name" value="RIBULOSE-5-PHOSPHATE-3-EPIMERASE"/>
    <property type="match status" value="1"/>
</dbReference>
<dbReference type="CDD" id="cd00429">
    <property type="entry name" value="RPE"/>
    <property type="match status" value="1"/>
</dbReference>
<dbReference type="InterPro" id="IPR013785">
    <property type="entry name" value="Aldolase_TIM"/>
</dbReference>
<dbReference type="Gene3D" id="3.20.20.70">
    <property type="entry name" value="Aldolase class I"/>
    <property type="match status" value="1"/>
</dbReference>
<evidence type="ECO:0000256" key="12">
    <source>
        <dbReference type="PIRSR" id="PIRSR001461-1"/>
    </source>
</evidence>
<dbReference type="EMBL" id="JACRSV010000001">
    <property type="protein sequence ID" value="MBC8559570.1"/>
    <property type="molecule type" value="Genomic_DNA"/>
</dbReference>
<feature type="binding site" evidence="10 14">
    <location>
        <position position="7"/>
    </location>
    <ligand>
        <name>substrate</name>
    </ligand>
</feature>
<dbReference type="GO" id="GO:0006098">
    <property type="term" value="P:pentose-phosphate shunt"/>
    <property type="evidence" value="ECO:0007669"/>
    <property type="project" value="UniProtKB-UniRule"/>
</dbReference>
<protein>
    <recommendedName>
        <fullName evidence="7 10">Ribulose-phosphate 3-epimerase</fullName>
        <ecNumber evidence="7 10">5.1.3.1</ecNumber>
    </recommendedName>
</protein>
<evidence type="ECO:0000256" key="2">
    <source>
        <dbReference type="ARBA" id="ARBA00001936"/>
    </source>
</evidence>
<dbReference type="Proteomes" id="UP000610760">
    <property type="component" value="Unassembled WGS sequence"/>
</dbReference>
<evidence type="ECO:0000256" key="6">
    <source>
        <dbReference type="ARBA" id="ARBA00009541"/>
    </source>
</evidence>
<evidence type="ECO:0000256" key="3">
    <source>
        <dbReference type="ARBA" id="ARBA00001941"/>
    </source>
</evidence>
<dbReference type="GO" id="GO:0005737">
    <property type="term" value="C:cytoplasm"/>
    <property type="evidence" value="ECO:0007669"/>
    <property type="project" value="UniProtKB-ARBA"/>
</dbReference>
<comment type="similarity">
    <text evidence="6 10 11">Belongs to the ribulose-phosphate 3-epimerase family.</text>
</comment>
<dbReference type="SUPFAM" id="SSF51366">
    <property type="entry name" value="Ribulose-phoshate binding barrel"/>
    <property type="match status" value="1"/>
</dbReference>
<comment type="catalytic activity">
    <reaction evidence="1 10 11">
        <text>D-ribulose 5-phosphate = D-xylulose 5-phosphate</text>
        <dbReference type="Rhea" id="RHEA:13677"/>
        <dbReference type="ChEBI" id="CHEBI:57737"/>
        <dbReference type="ChEBI" id="CHEBI:58121"/>
        <dbReference type="EC" id="5.1.3.1"/>
    </reaction>
</comment>
<comment type="function">
    <text evidence="10">Catalyzes the reversible epimerization of D-ribulose 5-phosphate to D-xylulose 5-phosphate.</text>
</comment>
<organism evidence="15 16">
    <name type="scientific">Fumia xinanensis</name>
    <dbReference type="NCBI Taxonomy" id="2763659"/>
    <lineage>
        <taxon>Bacteria</taxon>
        <taxon>Bacillati</taxon>
        <taxon>Bacillota</taxon>
        <taxon>Clostridia</taxon>
        <taxon>Eubacteriales</taxon>
        <taxon>Oscillospiraceae</taxon>
        <taxon>Fumia</taxon>
    </lineage>
</organism>
<evidence type="ECO:0000256" key="5">
    <source>
        <dbReference type="ARBA" id="ARBA00001954"/>
    </source>
</evidence>
<feature type="binding site" evidence="10 13">
    <location>
        <position position="170"/>
    </location>
    <ligand>
        <name>a divalent metal cation</name>
        <dbReference type="ChEBI" id="CHEBI:60240"/>
    </ligand>
</feature>
<dbReference type="InterPro" id="IPR026019">
    <property type="entry name" value="Ribul_P_3_epim"/>
</dbReference>
<dbReference type="PROSITE" id="PS01086">
    <property type="entry name" value="RIBUL_P_3_EPIMER_2"/>
    <property type="match status" value="1"/>
</dbReference>
<dbReference type="GO" id="GO:0046872">
    <property type="term" value="F:metal ion binding"/>
    <property type="evidence" value="ECO:0007669"/>
    <property type="project" value="UniProtKB-UniRule"/>
</dbReference>
<evidence type="ECO:0000256" key="11">
    <source>
        <dbReference type="PIRNR" id="PIRNR001461"/>
    </source>
</evidence>
<dbReference type="NCBIfam" id="TIGR01163">
    <property type="entry name" value="rpe"/>
    <property type="match status" value="1"/>
</dbReference>
<comment type="cofactor">
    <cofactor evidence="4">
        <name>Zn(2+)</name>
        <dbReference type="ChEBI" id="CHEBI:29105"/>
    </cofactor>
</comment>
<dbReference type="GO" id="GO:0019323">
    <property type="term" value="P:pentose catabolic process"/>
    <property type="evidence" value="ECO:0007669"/>
    <property type="project" value="UniProtKB-UniRule"/>
</dbReference>
<comment type="cofactor">
    <cofactor evidence="2">
        <name>Mn(2+)</name>
        <dbReference type="ChEBI" id="CHEBI:29035"/>
    </cofactor>
</comment>
<keyword evidence="13" id="KW-0170">Cobalt</keyword>
<evidence type="ECO:0000256" key="10">
    <source>
        <dbReference type="HAMAP-Rule" id="MF_02227"/>
    </source>
</evidence>
<dbReference type="GO" id="GO:0004750">
    <property type="term" value="F:D-ribulose-phosphate 3-epimerase activity"/>
    <property type="evidence" value="ECO:0007669"/>
    <property type="project" value="UniProtKB-UniRule"/>
</dbReference>
<accession>A0A926E4V0</accession>
<feature type="binding site" evidence="10 14">
    <location>
        <begin position="192"/>
        <end position="193"/>
    </location>
    <ligand>
        <name>substrate</name>
    </ligand>
</feature>
<dbReference type="HAMAP" id="MF_02227">
    <property type="entry name" value="RPE"/>
    <property type="match status" value="1"/>
</dbReference>
<evidence type="ECO:0000256" key="8">
    <source>
        <dbReference type="ARBA" id="ARBA00022723"/>
    </source>
</evidence>
<comment type="cofactor">
    <cofactor evidence="3">
        <name>Co(2+)</name>
        <dbReference type="ChEBI" id="CHEBI:48828"/>
    </cofactor>
</comment>
<dbReference type="Pfam" id="PF00834">
    <property type="entry name" value="Ribul_P_3_epim"/>
    <property type="match status" value="1"/>
</dbReference>
<evidence type="ECO:0000256" key="9">
    <source>
        <dbReference type="ARBA" id="ARBA00023235"/>
    </source>
</evidence>
<feature type="active site" description="Proton acceptor" evidence="10 12">
    <location>
        <position position="34"/>
    </location>
</feature>
<keyword evidence="10 11" id="KW-0119">Carbohydrate metabolism</keyword>
<comment type="caution">
    <text evidence="15">The sequence shown here is derived from an EMBL/GenBank/DDBJ whole genome shotgun (WGS) entry which is preliminary data.</text>
</comment>
<dbReference type="RefSeq" id="WP_249294461.1">
    <property type="nucleotide sequence ID" value="NZ_JACRSV010000001.1"/>
</dbReference>
<feature type="active site" description="Proton donor" evidence="10 12">
    <location>
        <position position="170"/>
    </location>
</feature>
<keyword evidence="8 10" id="KW-0479">Metal-binding</keyword>
<gene>
    <name evidence="10 15" type="primary">rpe</name>
    <name evidence="15" type="ORF">H8710_05720</name>
</gene>
<feature type="binding site" evidence="10 14">
    <location>
        <begin position="141"/>
        <end position="144"/>
    </location>
    <ligand>
        <name>substrate</name>
    </ligand>
</feature>
<feature type="binding site" evidence="10">
    <location>
        <begin position="170"/>
        <end position="172"/>
    </location>
    <ligand>
        <name>substrate</name>
    </ligand>
</feature>
<reference evidence="15" key="1">
    <citation type="submission" date="2020-08" db="EMBL/GenBank/DDBJ databases">
        <title>Genome public.</title>
        <authorList>
            <person name="Liu C."/>
            <person name="Sun Q."/>
        </authorList>
    </citation>
    <scope>NUCLEOTIDE SEQUENCE</scope>
    <source>
        <strain evidence="15">NSJ-33</strain>
    </source>
</reference>
<dbReference type="PROSITE" id="PS01085">
    <property type="entry name" value="RIBUL_P_3_EPIMER_1"/>
    <property type="match status" value="1"/>
</dbReference>
<keyword evidence="16" id="KW-1185">Reference proteome</keyword>
<dbReference type="InterPro" id="IPR011060">
    <property type="entry name" value="RibuloseP-bd_barrel"/>
</dbReference>
<evidence type="ECO:0000313" key="16">
    <source>
        <dbReference type="Proteomes" id="UP000610760"/>
    </source>
</evidence>
<keyword evidence="9 10" id="KW-0413">Isomerase</keyword>
<dbReference type="EC" id="5.1.3.1" evidence="7 10"/>
<feature type="binding site" evidence="10 13">
    <location>
        <position position="65"/>
    </location>
    <ligand>
        <name>a divalent metal cation</name>
        <dbReference type="ChEBI" id="CHEBI:60240"/>
    </ligand>
</feature>
<feature type="binding site" evidence="10 13">
    <location>
        <position position="34"/>
    </location>
    <ligand>
        <name>a divalent metal cation</name>
        <dbReference type="ChEBI" id="CHEBI:60240"/>
    </ligand>
</feature>
<dbReference type="AlphaFoldDB" id="A0A926E4V0"/>
<proteinExistence type="inferred from homology"/>
<comment type="pathway">
    <text evidence="10">Carbohydrate degradation.</text>
</comment>
<feature type="binding site" evidence="10 14">
    <location>
        <position position="65"/>
    </location>
    <ligand>
        <name>substrate</name>
    </ligand>
</feature>
<dbReference type="FunFam" id="3.20.20.70:FF:000004">
    <property type="entry name" value="Ribulose-phosphate 3-epimerase"/>
    <property type="match status" value="1"/>
</dbReference>
<evidence type="ECO:0000256" key="4">
    <source>
        <dbReference type="ARBA" id="ARBA00001947"/>
    </source>
</evidence>
<evidence type="ECO:0000256" key="13">
    <source>
        <dbReference type="PIRSR" id="PIRSR001461-2"/>
    </source>
</evidence>
<keyword evidence="13" id="KW-0862">Zinc</keyword>
<sequence>MIKIAPSLLAADFSNLSGELRKVSDAGAEWLHLDVMDGAFVPNISFGVPVISSIRKHTDLFFDVHLMIERPLDYVEAFANAGADAITFHYESQSDPNATIDKIHALGKKAGISIKPGTPADVLFPLLPKLDLVLIMSVEPGFGGQAFLTSALPKIKAIRELAPNLPISVDGGINARTAELCREAGADVLVAGSYFFGASDPKAAADSLRR</sequence>
<evidence type="ECO:0000313" key="15">
    <source>
        <dbReference type="EMBL" id="MBC8559570.1"/>
    </source>
</evidence>
<dbReference type="NCBIfam" id="NF004076">
    <property type="entry name" value="PRK05581.1-4"/>
    <property type="match status" value="1"/>
</dbReference>